<accession>A0A5D4QTF3</accession>
<reference evidence="1 2" key="1">
    <citation type="submission" date="2019-08" db="EMBL/GenBank/DDBJ databases">
        <title>Bacillus genomes from the desert of Cuatro Cienegas, Coahuila.</title>
        <authorList>
            <person name="Olmedo-Alvarez G."/>
        </authorList>
    </citation>
    <scope>NUCLEOTIDE SEQUENCE [LARGE SCALE GENOMIC DNA]</scope>
    <source>
        <strain evidence="1 2">CH446_14T</strain>
    </source>
</reference>
<dbReference type="AlphaFoldDB" id="A0A5D4QTF3"/>
<comment type="caution">
    <text evidence="1">The sequence shown here is derived from an EMBL/GenBank/DDBJ whole genome shotgun (WGS) entry which is preliminary data.</text>
</comment>
<evidence type="ECO:0008006" key="3">
    <source>
        <dbReference type="Google" id="ProtNLM"/>
    </source>
</evidence>
<organism evidence="1 2">
    <name type="scientific">Bacillus infantis</name>
    <dbReference type="NCBI Taxonomy" id="324767"/>
    <lineage>
        <taxon>Bacteria</taxon>
        <taxon>Bacillati</taxon>
        <taxon>Bacillota</taxon>
        <taxon>Bacilli</taxon>
        <taxon>Bacillales</taxon>
        <taxon>Bacillaceae</taxon>
        <taxon>Bacillus</taxon>
    </lineage>
</organism>
<sequence length="121" mass="14155">MKFIDCTYEQVKELKESKNLTLSWRIPVQPKFVEMNDEIVALIDFSFGGVYGSESIEIDHFEVFEKGEATGSKIISAFKEMYKNRIISLYPDNERCKKFWLEHGFVIEPEGAGVERLVYRF</sequence>
<evidence type="ECO:0000313" key="1">
    <source>
        <dbReference type="EMBL" id="TYS40768.1"/>
    </source>
</evidence>
<dbReference type="Proteomes" id="UP000322139">
    <property type="component" value="Unassembled WGS sequence"/>
</dbReference>
<evidence type="ECO:0000313" key="2">
    <source>
        <dbReference type="Proteomes" id="UP000322139"/>
    </source>
</evidence>
<protein>
    <recommendedName>
        <fullName evidence="3">GNAT family N-acetyltransferase</fullName>
    </recommendedName>
</protein>
<gene>
    <name evidence="1" type="ORF">FZD51_24775</name>
</gene>
<name>A0A5D4QTF3_9BACI</name>
<dbReference type="RefSeq" id="WP_148977116.1">
    <property type="nucleotide sequence ID" value="NZ_JBNIKU010000004.1"/>
</dbReference>
<dbReference type="EMBL" id="VTER01000021">
    <property type="protein sequence ID" value="TYS40768.1"/>
    <property type="molecule type" value="Genomic_DNA"/>
</dbReference>
<proteinExistence type="predicted"/>